<evidence type="ECO:0000313" key="2">
    <source>
        <dbReference type="Proteomes" id="UP000265938"/>
    </source>
</evidence>
<accession>A0A3A3EMG1</accession>
<organism evidence="1 2">
    <name type="scientific">Pseudoalteromonas gelatinilytica</name>
    <dbReference type="NCBI Taxonomy" id="1703256"/>
    <lineage>
        <taxon>Bacteria</taxon>
        <taxon>Pseudomonadati</taxon>
        <taxon>Pseudomonadota</taxon>
        <taxon>Gammaproteobacteria</taxon>
        <taxon>Alteromonadales</taxon>
        <taxon>Pseudoalteromonadaceae</taxon>
        <taxon>Pseudoalteromonas</taxon>
    </lineage>
</organism>
<dbReference type="Proteomes" id="UP000265938">
    <property type="component" value="Unassembled WGS sequence"/>
</dbReference>
<reference evidence="1 2" key="1">
    <citation type="submission" date="2018-09" db="EMBL/GenBank/DDBJ databases">
        <title>Identification of marine bacteria producing industrial enzymes.</title>
        <authorList>
            <person name="Cheng T.H."/>
            <person name="Saidin J."/>
            <person name="Muhd D.D."/>
            <person name="Isa M.N.M."/>
            <person name="Bakar M.F.A."/>
            <person name="Ismail N."/>
        </authorList>
    </citation>
    <scope>NUCLEOTIDE SEQUENCE [LARGE SCALE GENOMIC DNA]</scope>
    <source>
        <strain evidence="1 2">MNAD 1.6</strain>
    </source>
</reference>
<gene>
    <name evidence="1" type="ORF">D4741_05620</name>
</gene>
<dbReference type="AlphaFoldDB" id="A0A3A3EMG1"/>
<evidence type="ECO:0000313" key="1">
    <source>
        <dbReference type="EMBL" id="RJF37550.1"/>
    </source>
</evidence>
<comment type="caution">
    <text evidence="1">The sequence shown here is derived from an EMBL/GenBank/DDBJ whole genome shotgun (WGS) entry which is preliminary data.</text>
</comment>
<sequence length="82" mass="9012">MSTENLKKELEAALSITDWSPTESELHEIARRINSLSCAAPKIDIEHIVLDVVGSIEFISMEGADNTDLTTLLLLATKTTKK</sequence>
<name>A0A3A3EMG1_9GAMM</name>
<proteinExistence type="predicted"/>
<protein>
    <submittedName>
        <fullName evidence="1">Uncharacterized protein</fullName>
    </submittedName>
</protein>
<dbReference type="RefSeq" id="WP_119852293.1">
    <property type="nucleotide sequence ID" value="NZ_QYSE01000001.1"/>
</dbReference>
<dbReference type="EMBL" id="QYSE01000001">
    <property type="protein sequence ID" value="RJF37550.1"/>
    <property type="molecule type" value="Genomic_DNA"/>
</dbReference>